<dbReference type="InterPro" id="IPR046826">
    <property type="entry name" value="PDH_N"/>
</dbReference>
<dbReference type="EMBL" id="QRCM01000001">
    <property type="protein sequence ID" value="TXG90385.1"/>
    <property type="molecule type" value="Genomic_DNA"/>
</dbReference>
<keyword evidence="2" id="KW-0560">Oxidoreductase</keyword>
<dbReference type="InterPro" id="IPR046825">
    <property type="entry name" value="PDH_C"/>
</dbReference>
<dbReference type="AlphaFoldDB" id="A0A6P2CCV1"/>
<dbReference type="GO" id="GO:0070403">
    <property type="term" value="F:NAD+ binding"/>
    <property type="evidence" value="ECO:0007669"/>
    <property type="project" value="InterPro"/>
</dbReference>
<name>A0A6P2CCV1_9NOCA</name>
<feature type="region of interest" description="Disordered" evidence="3">
    <location>
        <begin position="1"/>
        <end position="144"/>
    </location>
</feature>
<dbReference type="InterPro" id="IPR036291">
    <property type="entry name" value="NAD(P)-bd_dom_sf"/>
</dbReference>
<sequence length="444" mass="47512">MRPELGPRSRIVPGGDVFDGAPTGLDGAGQARRRRVDGRRHPRGVPGRFDDRRSEVAHDGDHRRARSRTARNLLRLHRFPLTRRRRRSVRRHPHPRRRRRRREFRCGRGHHRALRSRRRVRRDDREGDERGGCARRTARRTSGRPIVTAADPFAPRRAAVFGGGAVGAFVARLCAERGIATTTVDVDAVAVQPGIVAVRADVFSDPAAELAAAADVVVLALPEAVALDAVASLADALRPETVVLDTLSVKAPYAAALTRMPGVRAVGANPMFAPTLDPRGRAVAVVRYRDDAAALDWTTGLFSGAGSRAITVEPQQHDDLCGALQALTHATILSFGAALADLDLDPGDLLALALPPFVAQSALLARVTSANPHVYRDIQHAGPAAAAARSALAAAVSRLDAASVSDDPDEFTEFVRSAAQGLGDARDRLAETAAAMLTDAGRTP</sequence>
<dbReference type="Gene3D" id="3.40.50.720">
    <property type="entry name" value="NAD(P)-binding Rossmann-like Domain"/>
    <property type="match status" value="1"/>
</dbReference>
<evidence type="ECO:0000256" key="1">
    <source>
        <dbReference type="ARBA" id="ARBA00007964"/>
    </source>
</evidence>
<reference evidence="5 6" key="1">
    <citation type="submission" date="2018-07" db="EMBL/GenBank/DDBJ databases">
        <title>Genome sequence of Rhodococcus rhodnii ATCC 35071 from Rhodnius prolixus.</title>
        <authorList>
            <person name="Patel V."/>
            <person name="Vogel K.J."/>
        </authorList>
    </citation>
    <scope>NUCLEOTIDE SEQUENCE [LARGE SCALE GENOMIC DNA]</scope>
    <source>
        <strain evidence="5 6">ATCC 35071</strain>
    </source>
</reference>
<dbReference type="GO" id="GO:0004665">
    <property type="term" value="F:prephenate dehydrogenase (NADP+) activity"/>
    <property type="evidence" value="ECO:0007669"/>
    <property type="project" value="InterPro"/>
</dbReference>
<evidence type="ECO:0000256" key="2">
    <source>
        <dbReference type="ARBA" id="ARBA00023002"/>
    </source>
</evidence>
<evidence type="ECO:0000256" key="3">
    <source>
        <dbReference type="SAM" id="MobiDB-lite"/>
    </source>
</evidence>
<feature type="compositionally biased region" description="Basic residues" evidence="3">
    <location>
        <begin position="63"/>
        <end position="120"/>
    </location>
</feature>
<evidence type="ECO:0000313" key="6">
    <source>
        <dbReference type="Proteomes" id="UP000471120"/>
    </source>
</evidence>
<dbReference type="GO" id="GO:0006571">
    <property type="term" value="P:tyrosine biosynthetic process"/>
    <property type="evidence" value="ECO:0007669"/>
    <property type="project" value="InterPro"/>
</dbReference>
<evidence type="ECO:0000259" key="4">
    <source>
        <dbReference type="PROSITE" id="PS51176"/>
    </source>
</evidence>
<feature type="compositionally biased region" description="Basic and acidic residues" evidence="3">
    <location>
        <begin position="48"/>
        <end position="62"/>
    </location>
</feature>
<dbReference type="InterPro" id="IPR050812">
    <property type="entry name" value="Preph/Arog_dehydrog"/>
</dbReference>
<comment type="caution">
    <text evidence="5">The sequence shown here is derived from an EMBL/GenBank/DDBJ whole genome shotgun (WGS) entry which is preliminary data.</text>
</comment>
<comment type="similarity">
    <text evidence="1">Belongs to the prephenate/arogenate dehydrogenase family.</text>
</comment>
<dbReference type="InterPro" id="IPR003099">
    <property type="entry name" value="Prephen_DH"/>
</dbReference>
<dbReference type="PROSITE" id="PS51176">
    <property type="entry name" value="PDH_ADH"/>
    <property type="match status" value="1"/>
</dbReference>
<dbReference type="SUPFAM" id="SSF51735">
    <property type="entry name" value="NAD(P)-binding Rossmann-fold domains"/>
    <property type="match status" value="1"/>
</dbReference>
<protein>
    <submittedName>
        <fullName evidence="5">Prephenate dehydrogenase/arogenate dehydrogenase family protein</fullName>
    </submittedName>
</protein>
<dbReference type="PANTHER" id="PTHR21363">
    <property type="entry name" value="PREPHENATE DEHYDROGENASE"/>
    <property type="match status" value="1"/>
</dbReference>
<feature type="domain" description="Prephenate/arogenate dehydrogenase" evidence="4">
    <location>
        <begin position="156"/>
        <end position="433"/>
    </location>
</feature>
<dbReference type="PANTHER" id="PTHR21363:SF0">
    <property type="entry name" value="PREPHENATE DEHYDROGENASE [NADP(+)]"/>
    <property type="match status" value="1"/>
</dbReference>
<gene>
    <name evidence="5" type="ORF">DW322_09320</name>
</gene>
<dbReference type="Pfam" id="PF02153">
    <property type="entry name" value="PDH_N"/>
    <property type="match status" value="1"/>
</dbReference>
<dbReference type="SUPFAM" id="SSF48179">
    <property type="entry name" value="6-phosphogluconate dehydrogenase C-terminal domain-like"/>
    <property type="match status" value="1"/>
</dbReference>
<organism evidence="5 6">
    <name type="scientific">Rhodococcus rhodnii</name>
    <dbReference type="NCBI Taxonomy" id="38312"/>
    <lineage>
        <taxon>Bacteria</taxon>
        <taxon>Bacillati</taxon>
        <taxon>Actinomycetota</taxon>
        <taxon>Actinomycetes</taxon>
        <taxon>Mycobacteriales</taxon>
        <taxon>Nocardiaceae</taxon>
        <taxon>Rhodococcus</taxon>
    </lineage>
</organism>
<dbReference type="Proteomes" id="UP000471120">
    <property type="component" value="Unassembled WGS sequence"/>
</dbReference>
<evidence type="ECO:0000313" key="5">
    <source>
        <dbReference type="EMBL" id="TXG90385.1"/>
    </source>
</evidence>
<feature type="compositionally biased region" description="Basic residues" evidence="3">
    <location>
        <begin position="31"/>
        <end position="43"/>
    </location>
</feature>
<feature type="compositionally biased region" description="Basic and acidic residues" evidence="3">
    <location>
        <begin position="121"/>
        <end position="132"/>
    </location>
</feature>
<dbReference type="Gene3D" id="1.10.3660.10">
    <property type="entry name" value="6-phosphogluconate dehydrogenase C-terminal like domain"/>
    <property type="match status" value="1"/>
</dbReference>
<accession>A0A6P2CCV1</accession>
<dbReference type="Pfam" id="PF20463">
    <property type="entry name" value="PDH_C"/>
    <property type="match status" value="1"/>
</dbReference>
<dbReference type="InterPro" id="IPR008927">
    <property type="entry name" value="6-PGluconate_DH-like_C_sf"/>
</dbReference>
<dbReference type="GO" id="GO:0008977">
    <property type="term" value="F:prephenate dehydrogenase (NAD+) activity"/>
    <property type="evidence" value="ECO:0007669"/>
    <property type="project" value="InterPro"/>
</dbReference>
<proteinExistence type="inferred from homology"/>